<evidence type="ECO:0000256" key="5">
    <source>
        <dbReference type="ARBA" id="ARBA00022737"/>
    </source>
</evidence>
<reference evidence="16" key="2">
    <citation type="submission" date="2025-08" db="UniProtKB">
        <authorList>
            <consortium name="Ensembl"/>
        </authorList>
    </citation>
    <scope>IDENTIFICATION</scope>
</reference>
<dbReference type="InterPro" id="IPR013162">
    <property type="entry name" value="CD80_C2-set"/>
</dbReference>
<dbReference type="GO" id="GO:0098631">
    <property type="term" value="F:cell adhesion mediator activity"/>
    <property type="evidence" value="ECO:0000318"/>
    <property type="project" value="GO_Central"/>
</dbReference>
<keyword evidence="8 13" id="KW-0472">Membrane</keyword>
<dbReference type="Pfam" id="PF13927">
    <property type="entry name" value="Ig_3"/>
    <property type="match status" value="1"/>
</dbReference>
<keyword evidence="17" id="KW-1185">Reference proteome</keyword>
<evidence type="ECO:0000256" key="12">
    <source>
        <dbReference type="SAM" id="MobiDB-lite"/>
    </source>
</evidence>
<dbReference type="PANTHER" id="PTHR23277">
    <property type="entry name" value="NECTIN-RELATED"/>
    <property type="match status" value="1"/>
</dbReference>
<evidence type="ECO:0000256" key="10">
    <source>
        <dbReference type="ARBA" id="ARBA00023180"/>
    </source>
</evidence>
<dbReference type="GeneTree" id="ENSGT00940000157535"/>
<dbReference type="Gene3D" id="2.60.40.10">
    <property type="entry name" value="Immunoglobulins"/>
    <property type="match status" value="3"/>
</dbReference>
<dbReference type="InterPro" id="IPR007110">
    <property type="entry name" value="Ig-like_dom"/>
</dbReference>
<comment type="similarity">
    <text evidence="2">Belongs to the nectin family.</text>
</comment>
<feature type="domain" description="Ig-like" evidence="15">
    <location>
        <begin position="18"/>
        <end position="138"/>
    </location>
</feature>
<dbReference type="GO" id="GO:0005912">
    <property type="term" value="C:adherens junction"/>
    <property type="evidence" value="ECO:0000318"/>
    <property type="project" value="GO_Central"/>
</dbReference>
<evidence type="ECO:0000256" key="7">
    <source>
        <dbReference type="ARBA" id="ARBA00022989"/>
    </source>
</evidence>
<feature type="domain" description="Ig-like" evidence="15">
    <location>
        <begin position="242"/>
        <end position="327"/>
    </location>
</feature>
<evidence type="ECO:0000256" key="4">
    <source>
        <dbReference type="ARBA" id="ARBA00022729"/>
    </source>
</evidence>
<dbReference type="Pfam" id="PF08205">
    <property type="entry name" value="C2-set_2"/>
    <property type="match status" value="1"/>
</dbReference>
<dbReference type="Ensembl" id="ENSLOCT00000001138.1">
    <property type="protein sequence ID" value="ENSLOCP00000001134.1"/>
    <property type="gene ID" value="ENSLOCG00000001007.1"/>
</dbReference>
<evidence type="ECO:0000256" key="13">
    <source>
        <dbReference type="SAM" id="Phobius"/>
    </source>
</evidence>
<feature type="compositionally biased region" description="Acidic residues" evidence="12">
    <location>
        <begin position="535"/>
        <end position="544"/>
    </location>
</feature>
<evidence type="ECO:0000313" key="17">
    <source>
        <dbReference type="Proteomes" id="UP000018468"/>
    </source>
</evidence>
<evidence type="ECO:0000256" key="2">
    <source>
        <dbReference type="ARBA" id="ARBA00007810"/>
    </source>
</evidence>
<feature type="region of interest" description="Disordered" evidence="12">
    <location>
        <begin position="563"/>
        <end position="586"/>
    </location>
</feature>
<feature type="coiled-coil region" evidence="11">
    <location>
        <begin position="368"/>
        <end position="395"/>
    </location>
</feature>
<comment type="subcellular location">
    <subcellularLocation>
        <location evidence="1">Membrane</location>
        <topology evidence="1">Single-pass membrane protein</topology>
    </subcellularLocation>
</comment>
<evidence type="ECO:0000256" key="9">
    <source>
        <dbReference type="ARBA" id="ARBA00023157"/>
    </source>
</evidence>
<dbReference type="GO" id="GO:0007157">
    <property type="term" value="P:heterophilic cell-cell adhesion via plasma membrane cell adhesion molecules"/>
    <property type="evidence" value="ECO:0000318"/>
    <property type="project" value="GO_Central"/>
</dbReference>
<keyword evidence="10" id="KW-0325">Glycoprotein</keyword>
<dbReference type="HOGENOM" id="CLU_029618_1_1_1"/>
<dbReference type="InterPro" id="IPR013106">
    <property type="entry name" value="Ig_V-set"/>
</dbReference>
<reference evidence="16" key="3">
    <citation type="submission" date="2025-09" db="UniProtKB">
        <authorList>
            <consortium name="Ensembl"/>
        </authorList>
    </citation>
    <scope>IDENTIFICATION</scope>
</reference>
<dbReference type="eggNOG" id="ENOG502R9I0">
    <property type="taxonomic scope" value="Eukaryota"/>
</dbReference>
<dbReference type="InterPro" id="IPR036179">
    <property type="entry name" value="Ig-like_dom_sf"/>
</dbReference>
<reference evidence="17" key="1">
    <citation type="submission" date="2011-12" db="EMBL/GenBank/DDBJ databases">
        <title>The Draft Genome of Lepisosteus oculatus.</title>
        <authorList>
            <consortium name="The Broad Institute Genome Assembly &amp; Analysis Group"/>
            <consortium name="Computational R&amp;D Group"/>
            <consortium name="and Sequencing Platform"/>
            <person name="Di Palma F."/>
            <person name="Alfoldi J."/>
            <person name="Johnson J."/>
            <person name="Berlin A."/>
            <person name="Gnerre S."/>
            <person name="Jaffe D."/>
            <person name="MacCallum I."/>
            <person name="Young S."/>
            <person name="Walker B.J."/>
            <person name="Lander E.S."/>
            <person name="Lindblad-Toh K."/>
        </authorList>
    </citation>
    <scope>NUCLEOTIDE SEQUENCE [LARGE SCALE GENOMIC DNA]</scope>
</reference>
<feature type="chain" id="PRO_5004865284" description="Ig-like domain-containing protein" evidence="14">
    <location>
        <begin position="24"/>
        <end position="586"/>
    </location>
</feature>
<dbReference type="InterPro" id="IPR013783">
    <property type="entry name" value="Ig-like_fold"/>
</dbReference>
<dbReference type="GO" id="GO:0007156">
    <property type="term" value="P:homophilic cell adhesion via plasma membrane adhesion molecules"/>
    <property type="evidence" value="ECO:0000318"/>
    <property type="project" value="GO_Central"/>
</dbReference>
<dbReference type="Proteomes" id="UP000018468">
    <property type="component" value="Unassembled WGS sequence"/>
</dbReference>
<dbReference type="Pfam" id="PF07686">
    <property type="entry name" value="V-set"/>
    <property type="match status" value="1"/>
</dbReference>
<keyword evidence="5" id="KW-0677">Repeat</keyword>
<feature type="transmembrane region" description="Helical" evidence="13">
    <location>
        <begin position="344"/>
        <end position="367"/>
    </location>
</feature>
<feature type="compositionally biased region" description="Acidic residues" evidence="12">
    <location>
        <begin position="459"/>
        <end position="471"/>
    </location>
</feature>
<dbReference type="OMA" id="GHTEEWQ"/>
<dbReference type="PANTHER" id="PTHR23277:SF11">
    <property type="entry name" value="NECTIN-4"/>
    <property type="match status" value="1"/>
</dbReference>
<accession>W5LYC7</accession>
<feature type="region of interest" description="Disordered" evidence="12">
    <location>
        <begin position="517"/>
        <end position="548"/>
    </location>
</feature>
<dbReference type="SMART" id="SM00406">
    <property type="entry name" value="IGv"/>
    <property type="match status" value="2"/>
</dbReference>
<organism evidence="16 17">
    <name type="scientific">Lepisosteus oculatus</name>
    <name type="common">Spotted gar</name>
    <dbReference type="NCBI Taxonomy" id="7918"/>
    <lineage>
        <taxon>Eukaryota</taxon>
        <taxon>Metazoa</taxon>
        <taxon>Chordata</taxon>
        <taxon>Craniata</taxon>
        <taxon>Vertebrata</taxon>
        <taxon>Euteleostomi</taxon>
        <taxon>Actinopterygii</taxon>
        <taxon>Neopterygii</taxon>
        <taxon>Holostei</taxon>
        <taxon>Semionotiformes</taxon>
        <taxon>Lepisosteidae</taxon>
        <taxon>Lepisosteus</taxon>
    </lineage>
</organism>
<dbReference type="PROSITE" id="PS50835">
    <property type="entry name" value="IG_LIKE"/>
    <property type="match status" value="3"/>
</dbReference>
<sequence>MFYHWIPTVLLWITLGIPSRSRAAFLEPPTSDSVITALQEEVARLPCRFEPAAEEVVQHVTWFKEVTDKDGKTTREQMILAHVSYGETEFDNFKGRVAFETKTPTSDAALLIKSSQLSDTGGYVCLVGTFPSGSFEISMELVVWISPISSLDPVSPPLVEGQGFNVAAICKSWGYPTPTIAWETELNGTPQTTPSEGGKVSSKYSLHPVRALNGKKLDCVITHPSFSQPRRLSHRLVVHYPPDVSVKGYDDNWYKGLEGARLTCAAGGNPLPQEFTWSRKGGSLPEGVASENNSLVFRRPLESDDAGVYVCQARNRVAKAEAELEIRVEALPKWKVSEELNPSLVIGIVAGVAGVLLVTMVIAVVLVNRYYKRKNKKLETELNVKTEEINTLSRQASFRRLNSVNIDPRTQTEENIPLRTEGTMRNSLSSLGYTFSELRSSGHFFSSLVRRSERGRGDPEEDRDGDRELEENSLNSRLRVESFVRNSNRSLESQLHPPLHPSLLAVERCEQVKPLNGTLLSRGGSSPDHGLPYDDMSEEGELDKDSETASSLLSDAMTNHFQITNGTLKPKPNSNGILIHPKGQMV</sequence>
<feature type="compositionally biased region" description="Polar residues" evidence="12">
    <location>
        <begin position="563"/>
        <end position="576"/>
    </location>
</feature>
<feature type="region of interest" description="Disordered" evidence="12">
    <location>
        <begin position="450"/>
        <end position="473"/>
    </location>
</feature>
<evidence type="ECO:0000256" key="1">
    <source>
        <dbReference type="ARBA" id="ARBA00004167"/>
    </source>
</evidence>
<evidence type="ECO:0000313" key="16">
    <source>
        <dbReference type="Ensembl" id="ENSLOCP00000001134.1"/>
    </source>
</evidence>
<evidence type="ECO:0000256" key="8">
    <source>
        <dbReference type="ARBA" id="ARBA00023136"/>
    </source>
</evidence>
<keyword evidence="11" id="KW-0175">Coiled coil</keyword>
<keyword evidence="6" id="KW-0130">Cell adhesion</keyword>
<dbReference type="InterPro" id="IPR003598">
    <property type="entry name" value="Ig_sub2"/>
</dbReference>
<evidence type="ECO:0000259" key="15">
    <source>
        <dbReference type="PROSITE" id="PS50835"/>
    </source>
</evidence>
<proteinExistence type="inferred from homology"/>
<dbReference type="SUPFAM" id="SSF48726">
    <property type="entry name" value="Immunoglobulin"/>
    <property type="match status" value="3"/>
</dbReference>
<dbReference type="Bgee" id="ENSLOCG00000001007">
    <property type="expression patterns" value="Expressed in zone of skin and 8 other cell types or tissues"/>
</dbReference>
<keyword evidence="9" id="KW-1015">Disulfide bond</keyword>
<protein>
    <recommendedName>
        <fullName evidence="15">Ig-like domain-containing protein</fullName>
    </recommendedName>
</protein>
<dbReference type="InterPro" id="IPR051427">
    <property type="entry name" value="Nectin/Nectin-like"/>
</dbReference>
<dbReference type="SMART" id="SM00408">
    <property type="entry name" value="IGc2"/>
    <property type="match status" value="2"/>
</dbReference>
<keyword evidence="4 14" id="KW-0732">Signal</keyword>
<evidence type="ECO:0000256" key="11">
    <source>
        <dbReference type="SAM" id="Coils"/>
    </source>
</evidence>
<dbReference type="AlphaFoldDB" id="W5LYC7"/>
<feature type="signal peptide" evidence="14">
    <location>
        <begin position="1"/>
        <end position="23"/>
    </location>
</feature>
<feature type="domain" description="Ig-like" evidence="15">
    <location>
        <begin position="147"/>
        <end position="233"/>
    </location>
</feature>
<evidence type="ECO:0000256" key="6">
    <source>
        <dbReference type="ARBA" id="ARBA00022889"/>
    </source>
</evidence>
<keyword evidence="7 13" id="KW-1133">Transmembrane helix</keyword>
<evidence type="ECO:0000256" key="3">
    <source>
        <dbReference type="ARBA" id="ARBA00022692"/>
    </source>
</evidence>
<dbReference type="SMART" id="SM00409">
    <property type="entry name" value="IG"/>
    <property type="match status" value="2"/>
</dbReference>
<evidence type="ECO:0000256" key="14">
    <source>
        <dbReference type="SAM" id="SignalP"/>
    </source>
</evidence>
<name>W5LYC7_LEPOC</name>
<dbReference type="STRING" id="7918.ENSLOCP00000001134"/>
<dbReference type="InterPro" id="IPR003599">
    <property type="entry name" value="Ig_sub"/>
</dbReference>
<dbReference type="GO" id="GO:0005886">
    <property type="term" value="C:plasma membrane"/>
    <property type="evidence" value="ECO:0000318"/>
    <property type="project" value="GO_Central"/>
</dbReference>
<keyword evidence="3 13" id="KW-0812">Transmembrane</keyword>
<dbReference type="InParanoid" id="W5LYC7"/>